<dbReference type="Proteomes" id="UP001342826">
    <property type="component" value="Unassembled WGS sequence"/>
</dbReference>
<feature type="transmembrane region" description="Helical" evidence="1">
    <location>
        <begin position="45"/>
        <end position="62"/>
    </location>
</feature>
<dbReference type="GeneID" id="301143331"/>
<dbReference type="InterPro" id="IPR006976">
    <property type="entry name" value="VanZ-like"/>
</dbReference>
<sequence>MRFKQMVFTLFPILYMIFIWFLSSHPADAFVKTPFSFDHLLKESLHLIEFAILYLLIALAFITNGKWTKKASIFAAIIAIVYGAIDEIHQSFVPYRSATLIDFIKDTIGVAVAYFMMNKKYFK</sequence>
<keyword evidence="1" id="KW-0472">Membrane</keyword>
<evidence type="ECO:0000256" key="1">
    <source>
        <dbReference type="SAM" id="Phobius"/>
    </source>
</evidence>
<evidence type="ECO:0000313" key="3">
    <source>
        <dbReference type="EMBL" id="MED4403899.1"/>
    </source>
</evidence>
<proteinExistence type="predicted"/>
<keyword evidence="1" id="KW-0812">Transmembrane</keyword>
<reference evidence="3 4" key="1">
    <citation type="submission" date="2023-03" db="EMBL/GenBank/DDBJ databases">
        <title>Bacillus Genome Sequencing.</title>
        <authorList>
            <person name="Dunlap C."/>
        </authorList>
    </citation>
    <scope>NUCLEOTIDE SEQUENCE [LARGE SCALE GENOMIC DNA]</scope>
    <source>
        <strain evidence="3 4">NRS-1717</strain>
    </source>
</reference>
<keyword evidence="4" id="KW-1185">Reference proteome</keyword>
<dbReference type="EMBL" id="JARTFS010000020">
    <property type="protein sequence ID" value="MED4403899.1"/>
    <property type="molecule type" value="Genomic_DNA"/>
</dbReference>
<accession>A0ABU6P5T7</accession>
<dbReference type="NCBIfam" id="NF037970">
    <property type="entry name" value="vanZ_1"/>
    <property type="match status" value="1"/>
</dbReference>
<protein>
    <submittedName>
        <fullName evidence="3">VanZ family protein</fullName>
    </submittedName>
</protein>
<feature type="domain" description="VanZ-like" evidence="2">
    <location>
        <begin position="9"/>
        <end position="116"/>
    </location>
</feature>
<dbReference type="RefSeq" id="WP_066235679.1">
    <property type="nucleotide sequence ID" value="NZ_JARTFQ010000009.1"/>
</dbReference>
<dbReference type="Pfam" id="PF04892">
    <property type="entry name" value="VanZ"/>
    <property type="match status" value="1"/>
</dbReference>
<organism evidence="3 4">
    <name type="scientific">Metabacillus fastidiosus</name>
    <dbReference type="NCBI Taxonomy" id="1458"/>
    <lineage>
        <taxon>Bacteria</taxon>
        <taxon>Bacillati</taxon>
        <taxon>Bacillota</taxon>
        <taxon>Bacilli</taxon>
        <taxon>Bacillales</taxon>
        <taxon>Bacillaceae</taxon>
        <taxon>Metabacillus</taxon>
    </lineage>
</organism>
<evidence type="ECO:0000259" key="2">
    <source>
        <dbReference type="Pfam" id="PF04892"/>
    </source>
</evidence>
<gene>
    <name evidence="3" type="ORF">P9271_21605</name>
</gene>
<comment type="caution">
    <text evidence="3">The sequence shown here is derived from an EMBL/GenBank/DDBJ whole genome shotgun (WGS) entry which is preliminary data.</text>
</comment>
<keyword evidence="1" id="KW-1133">Transmembrane helix</keyword>
<evidence type="ECO:0000313" key="4">
    <source>
        <dbReference type="Proteomes" id="UP001342826"/>
    </source>
</evidence>
<name>A0ABU6P5T7_9BACI</name>